<protein>
    <submittedName>
        <fullName evidence="2">Uncharacterized protein</fullName>
    </submittedName>
</protein>
<keyword evidence="1" id="KW-1133">Transmembrane helix</keyword>
<accession>A0A8J5LL61</accession>
<reference evidence="2 3" key="1">
    <citation type="submission" date="2020-08" db="EMBL/GenBank/DDBJ databases">
        <title>Plant Genome Project.</title>
        <authorList>
            <person name="Zhang R.-G."/>
        </authorList>
    </citation>
    <scope>NUCLEOTIDE SEQUENCE [LARGE SCALE GENOMIC DNA]</scope>
    <source>
        <tissue evidence="2">Rhizome</tissue>
    </source>
</reference>
<keyword evidence="3" id="KW-1185">Reference proteome</keyword>
<dbReference type="PANTHER" id="PTHR33133">
    <property type="entry name" value="OS08G0107100 PROTEIN-RELATED"/>
    <property type="match status" value="1"/>
</dbReference>
<evidence type="ECO:0000256" key="1">
    <source>
        <dbReference type="SAM" id="Phobius"/>
    </source>
</evidence>
<dbReference type="OrthoDB" id="687732at2759"/>
<proteinExistence type="predicted"/>
<dbReference type="EMBL" id="JACMSC010000004">
    <property type="protein sequence ID" value="KAG6523952.1"/>
    <property type="molecule type" value="Genomic_DNA"/>
</dbReference>
<feature type="transmembrane region" description="Helical" evidence="1">
    <location>
        <begin position="137"/>
        <end position="159"/>
    </location>
</feature>
<keyword evidence="1" id="KW-0472">Membrane</keyword>
<feature type="transmembrane region" description="Helical" evidence="1">
    <location>
        <begin position="166"/>
        <end position="185"/>
    </location>
</feature>
<evidence type="ECO:0000313" key="2">
    <source>
        <dbReference type="EMBL" id="KAG6523952.1"/>
    </source>
</evidence>
<feature type="transmembrane region" description="Helical" evidence="1">
    <location>
        <begin position="88"/>
        <end position="110"/>
    </location>
</feature>
<dbReference type="AlphaFoldDB" id="A0A8J5LL61"/>
<sequence length="314" mass="33117">MAAAMKTIRRAFLAFFRSYPAFAGTAALLSFPFSAASLLAHSLGRSSPALLRPVSSRLGLLFHATGFPPSHLFTLLHSRLSLSIFASAATLPFDLTFLVLAQAAVVRVIYRRPTSTPSLFSLRRLYPALALTHLRNALFVLAANAAVLSILCLAFNALATLRLSTGAAILAVSASGVILYSFSVASASAACNLATVISASEGGAGWRALREALAVVRGRTATAVALSLPASLGTAAIEALFRCRVAAARPCQAQVVWEALVIIYMRSLLLVLDTIIACVFINECSSGCSSFWSKDGGPFSCAVDRMESEDKVQV</sequence>
<name>A0A8J5LL61_ZINOF</name>
<keyword evidence="1" id="KW-0812">Transmembrane</keyword>
<dbReference type="PANTHER" id="PTHR33133:SF3">
    <property type="entry name" value="TRANSMEMBRANE PROTEIN"/>
    <property type="match status" value="1"/>
</dbReference>
<evidence type="ECO:0000313" key="3">
    <source>
        <dbReference type="Proteomes" id="UP000734854"/>
    </source>
</evidence>
<comment type="caution">
    <text evidence="2">The sequence shown here is derived from an EMBL/GenBank/DDBJ whole genome shotgun (WGS) entry which is preliminary data.</text>
</comment>
<gene>
    <name evidence="2" type="ORF">ZIOFF_013840</name>
</gene>
<dbReference type="Proteomes" id="UP000734854">
    <property type="component" value="Unassembled WGS sequence"/>
</dbReference>
<organism evidence="2 3">
    <name type="scientific">Zingiber officinale</name>
    <name type="common">Ginger</name>
    <name type="synonym">Amomum zingiber</name>
    <dbReference type="NCBI Taxonomy" id="94328"/>
    <lineage>
        <taxon>Eukaryota</taxon>
        <taxon>Viridiplantae</taxon>
        <taxon>Streptophyta</taxon>
        <taxon>Embryophyta</taxon>
        <taxon>Tracheophyta</taxon>
        <taxon>Spermatophyta</taxon>
        <taxon>Magnoliopsida</taxon>
        <taxon>Liliopsida</taxon>
        <taxon>Zingiberales</taxon>
        <taxon>Zingiberaceae</taxon>
        <taxon>Zingiber</taxon>
    </lineage>
</organism>